<feature type="compositionally biased region" description="Acidic residues" evidence="1">
    <location>
        <begin position="34"/>
        <end position="46"/>
    </location>
</feature>
<gene>
    <name evidence="2" type="ORF">llap_17172</name>
</gene>
<protein>
    <submittedName>
        <fullName evidence="2">Uncharacterized protein</fullName>
    </submittedName>
</protein>
<reference evidence="3" key="1">
    <citation type="submission" date="2017-11" db="EMBL/GenBank/DDBJ databases">
        <authorList>
            <person name="Lima N.C."/>
            <person name="Parody-Merino A.M."/>
            <person name="Battley P.F."/>
            <person name="Fidler A.E."/>
            <person name="Prosdocimi F."/>
        </authorList>
    </citation>
    <scope>NUCLEOTIDE SEQUENCE [LARGE SCALE GENOMIC DNA]</scope>
</reference>
<name>A0A2I0TFE3_LIMLA</name>
<evidence type="ECO:0000313" key="3">
    <source>
        <dbReference type="Proteomes" id="UP000233556"/>
    </source>
</evidence>
<feature type="region of interest" description="Disordered" evidence="1">
    <location>
        <begin position="1"/>
        <end position="80"/>
    </location>
</feature>
<organism evidence="2 3">
    <name type="scientific">Limosa lapponica baueri</name>
    <dbReference type="NCBI Taxonomy" id="1758121"/>
    <lineage>
        <taxon>Eukaryota</taxon>
        <taxon>Metazoa</taxon>
        <taxon>Chordata</taxon>
        <taxon>Craniata</taxon>
        <taxon>Vertebrata</taxon>
        <taxon>Euteleostomi</taxon>
        <taxon>Archelosauria</taxon>
        <taxon>Archosauria</taxon>
        <taxon>Dinosauria</taxon>
        <taxon>Saurischia</taxon>
        <taxon>Theropoda</taxon>
        <taxon>Coelurosauria</taxon>
        <taxon>Aves</taxon>
        <taxon>Neognathae</taxon>
        <taxon>Neoaves</taxon>
        <taxon>Charadriiformes</taxon>
        <taxon>Scolopacidae</taxon>
        <taxon>Limosa</taxon>
    </lineage>
</organism>
<dbReference type="AlphaFoldDB" id="A0A2I0TFE3"/>
<dbReference type="EMBL" id="KZ511181">
    <property type="protein sequence ID" value="PKU32524.1"/>
    <property type="molecule type" value="Genomic_DNA"/>
</dbReference>
<keyword evidence="3" id="KW-1185">Reference proteome</keyword>
<evidence type="ECO:0000256" key="1">
    <source>
        <dbReference type="SAM" id="MobiDB-lite"/>
    </source>
</evidence>
<evidence type="ECO:0000313" key="2">
    <source>
        <dbReference type="EMBL" id="PKU32524.1"/>
    </source>
</evidence>
<reference evidence="3" key="2">
    <citation type="submission" date="2017-12" db="EMBL/GenBank/DDBJ databases">
        <title>Genome sequence of the Bar-tailed Godwit (Limosa lapponica baueri).</title>
        <authorList>
            <person name="Lima N.C.B."/>
            <person name="Parody-Merino A.M."/>
            <person name="Battley P.F."/>
            <person name="Fidler A.E."/>
            <person name="Prosdocimi F."/>
        </authorList>
    </citation>
    <scope>NUCLEOTIDE SEQUENCE [LARGE SCALE GENOMIC DNA]</scope>
</reference>
<dbReference type="Proteomes" id="UP000233556">
    <property type="component" value="Unassembled WGS sequence"/>
</dbReference>
<accession>A0A2I0TFE3</accession>
<sequence>MYLRWPGSVQQVQRGTDRGRGDIAAGRGHRQPGDEEEEEEEKEEAELPCPGCTPVKPKPTHTMALRLQPREDPKGPPLLQ</sequence>
<proteinExistence type="predicted"/>